<protein>
    <submittedName>
        <fullName evidence="1">Uncharacterized protein</fullName>
    </submittedName>
</protein>
<evidence type="ECO:0000313" key="1">
    <source>
        <dbReference type="EMBL" id="RHI25847.1"/>
    </source>
</evidence>
<dbReference type="AlphaFoldDB" id="A0A414ZRJ0"/>
<dbReference type="EMBL" id="QRKN01000001">
    <property type="protein sequence ID" value="RHI25847.1"/>
    <property type="molecule type" value="Genomic_DNA"/>
</dbReference>
<dbReference type="RefSeq" id="WP_118257323.1">
    <property type="nucleotide sequence ID" value="NZ_QRKN01000001.1"/>
</dbReference>
<reference evidence="1 2" key="1">
    <citation type="submission" date="2018-08" db="EMBL/GenBank/DDBJ databases">
        <title>A genome reference for cultivated species of the human gut microbiota.</title>
        <authorList>
            <person name="Zou Y."/>
            <person name="Xue W."/>
            <person name="Luo G."/>
        </authorList>
    </citation>
    <scope>NUCLEOTIDE SEQUENCE [LARGE SCALE GENOMIC DNA]</scope>
    <source>
        <strain evidence="1 2">AM16-11</strain>
    </source>
</reference>
<sequence length="278" mass="31384">MADNRVKYAYLNYGDISSRIENGDVDAYDIVFTKDTHEQYFIKEDLGLLRIISKVYCFDSIQSAKESLNNNTDTYAGQIVAITDNDSGAYHGYIVNKVDEEYTVTSLADSGTQIDYDTLVHRPIINKVGEVGNPIIIGSLDNGLYSILGNYKIFDEYETNFSTSTKHLFLVDRSEMDVYVKDISAKEIITYTLSNGEVTISRILTTGYLKDNHYITENDLDAKIKTLDLITKAEASEYVRTIINEYLEQNLGATIDTKIDKKIQSLVATDSDIENLFQ</sequence>
<gene>
    <name evidence="1" type="ORF">DW172_03980</name>
</gene>
<comment type="caution">
    <text evidence="1">The sequence shown here is derived from an EMBL/GenBank/DDBJ whole genome shotgun (WGS) entry which is preliminary data.</text>
</comment>
<dbReference type="Proteomes" id="UP000285865">
    <property type="component" value="Unassembled WGS sequence"/>
</dbReference>
<evidence type="ECO:0000313" key="2">
    <source>
        <dbReference type="Proteomes" id="UP000285865"/>
    </source>
</evidence>
<organism evidence="1 2">
    <name type="scientific">Agathobacter rectalis</name>
    <dbReference type="NCBI Taxonomy" id="39491"/>
    <lineage>
        <taxon>Bacteria</taxon>
        <taxon>Bacillati</taxon>
        <taxon>Bacillota</taxon>
        <taxon>Clostridia</taxon>
        <taxon>Lachnospirales</taxon>
        <taxon>Lachnospiraceae</taxon>
        <taxon>Agathobacter</taxon>
    </lineage>
</organism>
<proteinExistence type="predicted"/>
<accession>A0A414ZRJ0</accession>
<name>A0A414ZRJ0_9FIRM</name>